<protein>
    <recommendedName>
        <fullName evidence="4">HAD-like domain-containing protein</fullName>
    </recommendedName>
</protein>
<evidence type="ECO:0000256" key="1">
    <source>
        <dbReference type="SAM" id="MobiDB-lite"/>
    </source>
</evidence>
<evidence type="ECO:0000313" key="3">
    <source>
        <dbReference type="Proteomes" id="UP000327118"/>
    </source>
</evidence>
<dbReference type="Proteomes" id="UP000327118">
    <property type="component" value="Unassembled WGS sequence"/>
</dbReference>
<feature type="compositionally biased region" description="Basic residues" evidence="1">
    <location>
        <begin position="1"/>
        <end position="10"/>
    </location>
</feature>
<feature type="region of interest" description="Disordered" evidence="1">
    <location>
        <begin position="1"/>
        <end position="21"/>
    </location>
</feature>
<dbReference type="Gene3D" id="3.40.50.1000">
    <property type="entry name" value="HAD superfamily/HAD-like"/>
    <property type="match status" value="1"/>
</dbReference>
<accession>A0A5N6YTF2</accession>
<dbReference type="EMBL" id="ML739515">
    <property type="protein sequence ID" value="KAE8348398.1"/>
    <property type="molecule type" value="Genomic_DNA"/>
</dbReference>
<proteinExistence type="predicted"/>
<dbReference type="SUPFAM" id="SSF56784">
    <property type="entry name" value="HAD-like"/>
    <property type="match status" value="1"/>
</dbReference>
<sequence length="71" mass="7591">MIGTLHRRGHSAAMTGDGVNDSPSLKHADVGIAMGQAGSEVVKDASDIILTDELVYPRDQNGCVQTYRHLL</sequence>
<name>A0A5N6YTF2_9EURO</name>
<reference evidence="3" key="1">
    <citation type="submission" date="2019-04" db="EMBL/GenBank/DDBJ databases">
        <title>Friends and foes A comparative genomics studyof 23 Aspergillus species from section Flavi.</title>
        <authorList>
            <consortium name="DOE Joint Genome Institute"/>
            <person name="Kjaerbolling I."/>
            <person name="Vesth T."/>
            <person name="Frisvad J.C."/>
            <person name="Nybo J.L."/>
            <person name="Theobald S."/>
            <person name="Kildgaard S."/>
            <person name="Isbrandt T."/>
            <person name="Kuo A."/>
            <person name="Sato A."/>
            <person name="Lyhne E.K."/>
            <person name="Kogle M.E."/>
            <person name="Wiebenga A."/>
            <person name="Kun R.S."/>
            <person name="Lubbers R.J."/>
            <person name="Makela M.R."/>
            <person name="Barry K."/>
            <person name="Chovatia M."/>
            <person name="Clum A."/>
            <person name="Daum C."/>
            <person name="Haridas S."/>
            <person name="He G."/>
            <person name="LaButti K."/>
            <person name="Lipzen A."/>
            <person name="Mondo S."/>
            <person name="Riley R."/>
            <person name="Salamov A."/>
            <person name="Simmons B.A."/>
            <person name="Magnuson J.K."/>
            <person name="Henrissat B."/>
            <person name="Mortensen U.H."/>
            <person name="Larsen T.O."/>
            <person name="Devries R.P."/>
            <person name="Grigoriev I.V."/>
            <person name="Machida M."/>
            <person name="Baker S.E."/>
            <person name="Andersen M.R."/>
        </authorList>
    </citation>
    <scope>NUCLEOTIDE SEQUENCE [LARGE SCALE GENOMIC DNA]</scope>
    <source>
        <strain evidence="3">CBS 553.77</strain>
    </source>
</reference>
<dbReference type="Pfam" id="PF08282">
    <property type="entry name" value="Hydrolase_3"/>
    <property type="match status" value="1"/>
</dbReference>
<gene>
    <name evidence="2" type="ORF">BDV28DRAFT_143572</name>
</gene>
<dbReference type="PANTHER" id="PTHR42861">
    <property type="entry name" value="CALCIUM-TRANSPORTING ATPASE"/>
    <property type="match status" value="1"/>
</dbReference>
<evidence type="ECO:0008006" key="4">
    <source>
        <dbReference type="Google" id="ProtNLM"/>
    </source>
</evidence>
<keyword evidence="3" id="KW-1185">Reference proteome</keyword>
<evidence type="ECO:0000313" key="2">
    <source>
        <dbReference type="EMBL" id="KAE8348398.1"/>
    </source>
</evidence>
<dbReference type="InterPro" id="IPR023214">
    <property type="entry name" value="HAD_sf"/>
</dbReference>
<dbReference type="InterPro" id="IPR036412">
    <property type="entry name" value="HAD-like_sf"/>
</dbReference>
<organism evidence="2 3">
    <name type="scientific">Aspergillus coremiiformis</name>
    <dbReference type="NCBI Taxonomy" id="138285"/>
    <lineage>
        <taxon>Eukaryota</taxon>
        <taxon>Fungi</taxon>
        <taxon>Dikarya</taxon>
        <taxon>Ascomycota</taxon>
        <taxon>Pezizomycotina</taxon>
        <taxon>Eurotiomycetes</taxon>
        <taxon>Eurotiomycetidae</taxon>
        <taxon>Eurotiales</taxon>
        <taxon>Aspergillaceae</taxon>
        <taxon>Aspergillus</taxon>
        <taxon>Aspergillus subgen. Circumdati</taxon>
    </lineage>
</organism>
<dbReference type="AlphaFoldDB" id="A0A5N6YTF2"/>
<dbReference type="PRINTS" id="PR00119">
    <property type="entry name" value="CATATPASE"/>
</dbReference>
<dbReference type="OrthoDB" id="158672at2759"/>